<feature type="transmembrane region" description="Helical" evidence="1">
    <location>
        <begin position="51"/>
        <end position="69"/>
    </location>
</feature>
<dbReference type="OrthoDB" id="1929673at2"/>
<organism evidence="2 3">
    <name type="scientific">Heliobacterium mobile</name>
    <name type="common">Heliobacillus mobilis</name>
    <dbReference type="NCBI Taxonomy" id="28064"/>
    <lineage>
        <taxon>Bacteria</taxon>
        <taxon>Bacillati</taxon>
        <taxon>Bacillota</taxon>
        <taxon>Clostridia</taxon>
        <taxon>Eubacteriales</taxon>
        <taxon>Heliobacteriaceae</taxon>
        <taxon>Heliobacterium</taxon>
    </lineage>
</organism>
<dbReference type="Proteomes" id="UP000430670">
    <property type="component" value="Unassembled WGS sequence"/>
</dbReference>
<comment type="caution">
    <text evidence="2">The sequence shown here is derived from an EMBL/GenBank/DDBJ whole genome shotgun (WGS) entry which is preliminary data.</text>
</comment>
<evidence type="ECO:0008006" key="4">
    <source>
        <dbReference type="Google" id="ProtNLM"/>
    </source>
</evidence>
<feature type="transmembrane region" description="Helical" evidence="1">
    <location>
        <begin position="29"/>
        <end position="45"/>
    </location>
</feature>
<keyword evidence="1" id="KW-0812">Transmembrane</keyword>
<evidence type="ECO:0000256" key="1">
    <source>
        <dbReference type="SAM" id="Phobius"/>
    </source>
</evidence>
<evidence type="ECO:0000313" key="3">
    <source>
        <dbReference type="Proteomes" id="UP000430670"/>
    </source>
</evidence>
<dbReference type="RefSeq" id="WP_155477108.1">
    <property type="nucleotide sequence ID" value="NZ_WNKU01000018.1"/>
</dbReference>
<keyword evidence="1" id="KW-0472">Membrane</keyword>
<name>A0A6I3SMR0_HELMO</name>
<accession>A0A6I3SMR0</accession>
<protein>
    <recommendedName>
        <fullName evidence="4">Holin</fullName>
    </recommendedName>
</protein>
<gene>
    <name evidence="2" type="ORF">GJ688_13640</name>
</gene>
<dbReference type="EMBL" id="WNKU01000018">
    <property type="protein sequence ID" value="MTV50015.1"/>
    <property type="molecule type" value="Genomic_DNA"/>
</dbReference>
<proteinExistence type="predicted"/>
<keyword evidence="3" id="KW-1185">Reference proteome</keyword>
<evidence type="ECO:0000313" key="2">
    <source>
        <dbReference type="EMBL" id="MTV50015.1"/>
    </source>
</evidence>
<keyword evidence="1" id="KW-1133">Transmembrane helix</keyword>
<sequence>MFEPAVVVAVLIAIGQFAKLYIDSKYIPLITLVLGLVAGVAYIPAETIQVGILNGVIVGLSANGLFDVTKTLHRKIE</sequence>
<reference evidence="2 3" key="1">
    <citation type="submission" date="2019-11" db="EMBL/GenBank/DDBJ databases">
        <title>Whole-genome sequence of a the green, strictly anaerobic photosynthetic bacterium Heliobacillus mobilis DSM 6151.</title>
        <authorList>
            <person name="Kyndt J.A."/>
            <person name="Meyer T.E."/>
        </authorList>
    </citation>
    <scope>NUCLEOTIDE SEQUENCE [LARGE SCALE GENOMIC DNA]</scope>
    <source>
        <strain evidence="2 3">DSM 6151</strain>
    </source>
</reference>
<dbReference type="AlphaFoldDB" id="A0A6I3SMR0"/>
<feature type="transmembrane region" description="Helical" evidence="1">
    <location>
        <begin position="6"/>
        <end position="22"/>
    </location>
</feature>